<proteinExistence type="predicted"/>
<name>A0A8I3PRQ7_CANLF</name>
<evidence type="ECO:0000256" key="2">
    <source>
        <dbReference type="ARBA" id="ARBA00022490"/>
    </source>
</evidence>
<evidence type="ECO:0000256" key="3">
    <source>
        <dbReference type="SAM" id="MobiDB-lite"/>
    </source>
</evidence>
<dbReference type="Ensembl" id="ENSCAFT00845043764.1">
    <property type="protein sequence ID" value="ENSCAFP00845034293.1"/>
    <property type="gene ID" value="ENSCAFG00845024816.1"/>
</dbReference>
<comment type="subcellular location">
    <subcellularLocation>
        <location evidence="1">Cytoplasm</location>
    </subcellularLocation>
</comment>
<evidence type="ECO:0000313" key="5">
    <source>
        <dbReference type="Ensembl" id="ENSCAFP00845034293.1"/>
    </source>
</evidence>
<sequence>MVQPNPEARLRRSKPRGSEEQTPLVEPHTPQNEVILHGIDGPAAFLKPDAQDLETKLHVVSVDSSAVEEDTEGSVDGEGTLDTVSKPDLQEILQKHGEDW</sequence>
<protein>
    <recommendedName>
        <fullName evidence="4">Tubby N-terminal domain-containing protein</fullName>
    </recommendedName>
</protein>
<dbReference type="AlphaFoldDB" id="A0A8I3PRQ7"/>
<dbReference type="Proteomes" id="UP000805418">
    <property type="component" value="Chromosome 27"/>
</dbReference>
<feature type="domain" description="Tubby N-terminal" evidence="4">
    <location>
        <begin position="1"/>
        <end position="37"/>
    </location>
</feature>
<dbReference type="GO" id="GO:0005737">
    <property type="term" value="C:cytoplasm"/>
    <property type="evidence" value="ECO:0007669"/>
    <property type="project" value="UniProtKB-SubCell"/>
</dbReference>
<feature type="compositionally biased region" description="Acidic residues" evidence="3">
    <location>
        <begin position="66"/>
        <end position="75"/>
    </location>
</feature>
<reference evidence="5" key="1">
    <citation type="submission" date="2020-03" db="EMBL/GenBank/DDBJ databases">
        <title>Long-read based genome assembly of a Labrador retriever dog.</title>
        <authorList>
            <person name="Eory L."/>
            <person name="Zhang W."/>
            <person name="Schoenebeck J."/>
        </authorList>
    </citation>
    <scope>NUCLEOTIDE SEQUENCE [LARGE SCALE GENOMIC DNA]</scope>
    <source>
        <strain evidence="5">Labrador retriever</strain>
    </source>
</reference>
<reference evidence="5" key="3">
    <citation type="submission" date="2025-09" db="UniProtKB">
        <authorList>
            <consortium name="Ensembl"/>
        </authorList>
    </citation>
    <scope>IDENTIFICATION</scope>
    <source>
        <strain evidence="5">Boxer</strain>
    </source>
</reference>
<reference evidence="5" key="2">
    <citation type="submission" date="2025-08" db="UniProtKB">
        <authorList>
            <consortium name="Ensembl"/>
        </authorList>
    </citation>
    <scope>IDENTIFICATION</scope>
    <source>
        <strain evidence="5">Boxer</strain>
    </source>
</reference>
<accession>A0A8I3PRQ7</accession>
<evidence type="ECO:0000313" key="6">
    <source>
        <dbReference type="Proteomes" id="UP000805418"/>
    </source>
</evidence>
<organism evidence="5 6">
    <name type="scientific">Canis lupus familiaris</name>
    <name type="common">Dog</name>
    <name type="synonym">Canis familiaris</name>
    <dbReference type="NCBI Taxonomy" id="9615"/>
    <lineage>
        <taxon>Eukaryota</taxon>
        <taxon>Metazoa</taxon>
        <taxon>Chordata</taxon>
        <taxon>Craniata</taxon>
        <taxon>Vertebrata</taxon>
        <taxon>Euteleostomi</taxon>
        <taxon>Mammalia</taxon>
        <taxon>Eutheria</taxon>
        <taxon>Laurasiatheria</taxon>
        <taxon>Carnivora</taxon>
        <taxon>Caniformia</taxon>
        <taxon>Canidae</taxon>
        <taxon>Canis</taxon>
    </lineage>
</organism>
<dbReference type="OrthoDB" id="8775810at2759"/>
<feature type="domain" description="Tubby N-terminal" evidence="4">
    <location>
        <begin position="38"/>
        <end position="97"/>
    </location>
</feature>
<dbReference type="GeneTree" id="ENSGT00940000158155"/>
<evidence type="ECO:0000256" key="1">
    <source>
        <dbReference type="ARBA" id="ARBA00004496"/>
    </source>
</evidence>
<feature type="region of interest" description="Disordered" evidence="3">
    <location>
        <begin position="64"/>
        <end position="84"/>
    </location>
</feature>
<keyword evidence="6" id="KW-1185">Reference proteome</keyword>
<dbReference type="Pfam" id="PF16322">
    <property type="entry name" value="Tub_N"/>
    <property type="match status" value="2"/>
</dbReference>
<keyword evidence="2" id="KW-0963">Cytoplasm</keyword>
<evidence type="ECO:0000259" key="4">
    <source>
        <dbReference type="Pfam" id="PF16322"/>
    </source>
</evidence>
<feature type="region of interest" description="Disordered" evidence="3">
    <location>
        <begin position="1"/>
        <end position="31"/>
    </location>
</feature>
<dbReference type="InterPro" id="IPR005398">
    <property type="entry name" value="Tubby_N"/>
</dbReference>